<protein>
    <recommendedName>
        <fullName evidence="4">LPS-assembly protein LptD</fullName>
    </recommendedName>
</protein>
<evidence type="ECO:0000259" key="5">
    <source>
        <dbReference type="Pfam" id="PF03968"/>
    </source>
</evidence>
<reference evidence="7 8" key="1">
    <citation type="submission" date="2024-03" db="EMBL/GenBank/DDBJ databases">
        <title>High-quality draft genome sequence of Oceanobacter sp. wDCs-4.</title>
        <authorList>
            <person name="Dong C."/>
        </authorList>
    </citation>
    <scope>NUCLEOTIDE SEQUENCE [LARGE SCALE GENOMIC DNA]</scope>
    <source>
        <strain evidence="8">wDCs-4</strain>
    </source>
</reference>
<evidence type="ECO:0000259" key="6">
    <source>
        <dbReference type="Pfam" id="PF04453"/>
    </source>
</evidence>
<name>A0ABW8NMU9_9GAMM</name>
<keyword evidence="3 4" id="KW-0998">Cell outer membrane</keyword>
<keyword evidence="2 4" id="KW-0472">Membrane</keyword>
<evidence type="ECO:0000313" key="7">
    <source>
        <dbReference type="EMBL" id="MFK4754268.1"/>
    </source>
</evidence>
<dbReference type="PANTHER" id="PTHR30189:SF1">
    <property type="entry name" value="LPS-ASSEMBLY PROTEIN LPTD"/>
    <property type="match status" value="1"/>
</dbReference>
<evidence type="ECO:0000256" key="2">
    <source>
        <dbReference type="ARBA" id="ARBA00023136"/>
    </source>
</evidence>
<proteinExistence type="inferred from homology"/>
<comment type="subunit">
    <text evidence="4">Component of the lipopolysaccharide transport and assembly complex. Interacts with LptE and LptA.</text>
</comment>
<dbReference type="Pfam" id="PF04453">
    <property type="entry name" value="LptD"/>
    <property type="match status" value="1"/>
</dbReference>
<dbReference type="InterPro" id="IPR020889">
    <property type="entry name" value="LipoPS_assembly_LptD"/>
</dbReference>
<evidence type="ECO:0000256" key="1">
    <source>
        <dbReference type="ARBA" id="ARBA00022729"/>
    </source>
</evidence>
<feature type="domain" description="Organic solvent tolerance-like N-terminal" evidence="5">
    <location>
        <begin position="93"/>
        <end position="221"/>
    </location>
</feature>
<keyword evidence="1 4" id="KW-0732">Signal</keyword>
<dbReference type="EMBL" id="JBBKTX010000027">
    <property type="protein sequence ID" value="MFK4754268.1"/>
    <property type="molecule type" value="Genomic_DNA"/>
</dbReference>
<dbReference type="InterPro" id="IPR005653">
    <property type="entry name" value="OstA-like_N"/>
</dbReference>
<dbReference type="RefSeq" id="WP_416207177.1">
    <property type="nucleotide sequence ID" value="NZ_JBBKTX010000027.1"/>
</dbReference>
<dbReference type="InterPro" id="IPR050218">
    <property type="entry name" value="LptD"/>
</dbReference>
<keyword evidence="8" id="KW-1185">Reference proteome</keyword>
<evidence type="ECO:0000256" key="4">
    <source>
        <dbReference type="HAMAP-Rule" id="MF_01411"/>
    </source>
</evidence>
<comment type="subcellular location">
    <subcellularLocation>
        <location evidence="4">Cell outer membrane</location>
    </subcellularLocation>
</comment>
<comment type="caution">
    <text evidence="4">Lacks conserved residue(s) required for the propagation of feature annotation.</text>
</comment>
<gene>
    <name evidence="4 7" type="primary">lptD</name>
    <name evidence="7" type="ORF">WG929_17795</name>
</gene>
<dbReference type="HAMAP" id="MF_01411">
    <property type="entry name" value="LPS_assembly_LptD"/>
    <property type="match status" value="1"/>
</dbReference>
<comment type="similarity">
    <text evidence="4">Belongs to the LptD family.</text>
</comment>
<evidence type="ECO:0000313" key="8">
    <source>
        <dbReference type="Proteomes" id="UP001620597"/>
    </source>
</evidence>
<organism evidence="7 8">
    <name type="scientific">Oceanobacter antarcticus</name>
    <dbReference type="NCBI Taxonomy" id="3133425"/>
    <lineage>
        <taxon>Bacteria</taxon>
        <taxon>Pseudomonadati</taxon>
        <taxon>Pseudomonadota</taxon>
        <taxon>Gammaproteobacteria</taxon>
        <taxon>Oceanospirillales</taxon>
        <taxon>Oceanospirillaceae</taxon>
        <taxon>Oceanobacter</taxon>
    </lineage>
</organism>
<accession>A0ABW8NMU9</accession>
<comment type="caution">
    <text evidence="7">The sequence shown here is derived from an EMBL/GenBank/DDBJ whole genome shotgun (WGS) entry which is preliminary data.</text>
</comment>
<feature type="chain" id="PRO_5044947521" description="LPS-assembly protein LptD" evidence="4">
    <location>
        <begin position="37"/>
        <end position="816"/>
    </location>
</feature>
<feature type="domain" description="LptD C-terminal" evidence="6">
    <location>
        <begin position="329"/>
        <end position="716"/>
    </location>
</feature>
<dbReference type="PANTHER" id="PTHR30189">
    <property type="entry name" value="LPS-ASSEMBLY PROTEIN"/>
    <property type="match status" value="1"/>
</dbReference>
<dbReference type="Pfam" id="PF03968">
    <property type="entry name" value="LptD_N"/>
    <property type="match status" value="1"/>
</dbReference>
<sequence length="816" mass="93878" precursor="true">MPTRMPLTPSRLPARYACRLLLITCCTASTSPLVQAETPLLNWYPRALLSDAELAGLPSFCSGRYLPNQLQPLSDGRLEAESEQAFVDRNGNAEFTGSVSMRREDYVLKSDSARWDASLRQAEFDSDVSFFNDEVTVHSDHARFQEQPNATQSATSSRSELVLESANYALPARHMRGTATSMTTRSEGTIELNEATVTWCEPGQDDWRIAASHIYLDQQQGIGSAWNTRLEVMDIPVFYIPYYRFPIDDRRTTGFLDPSFSLGGNAGLEELKLPFYLNLASNLDATIAPHYFNQRGWLWESQLRHKTRWLGDGELNYAYLNQDATDERERWLINYQQSGTLGPHWQHRWVYNHVSDNDYLADLNSSTAIDRTTHLPRLGQLRYQNDTWRFELLAEGFQTIDDTIDLTDRPYKRLPQATLDYQQRYDRWRVSSRLQGSRFEREDSATINGSEQTLTGFASLDGRRLVSDNAIAWRFEQPYSYIQPEASYRYRYYRLSSPDSFDYNTVVNYGVPRYSLDSGLFFERPLHWFDTIQTQTLEPRLFWVKSPYQSGQDTIPAFDTKVTSVSYDSLFQGDRFIGADRLADLEQVSLGITSRIIDQRGGEWLRFSLGRVYFGDRRQVQLDSDEVNDSHATSSTLAEVEWRPGRHWRLNQTLEWDVYGDYARQRRLGVDYVPLSNRMLNLSVNKVQSENSDSGTIETDLYQADINAFWALSDRWALTGRVLKDMKNYPEGERRPTSSVLESLAGFEYQNCCWRLQVLYKESSPTADDSASYSTEKSQSLMFSIQLKGLSTLGGGTDATVRNSIKGYSRRQYHDY</sequence>
<dbReference type="Proteomes" id="UP001620597">
    <property type="component" value="Unassembled WGS sequence"/>
</dbReference>
<feature type="signal peptide" evidence="4">
    <location>
        <begin position="1"/>
        <end position="36"/>
    </location>
</feature>
<comment type="function">
    <text evidence="4">Together with LptE, is involved in the assembly of lipopolysaccharide (LPS) at the surface of the outer membrane.</text>
</comment>
<evidence type="ECO:0000256" key="3">
    <source>
        <dbReference type="ARBA" id="ARBA00023237"/>
    </source>
</evidence>
<dbReference type="InterPro" id="IPR007543">
    <property type="entry name" value="LptD_C"/>
</dbReference>